<keyword evidence="2" id="KW-0472">Membrane</keyword>
<feature type="transmembrane region" description="Helical" evidence="2">
    <location>
        <begin position="26"/>
        <end position="48"/>
    </location>
</feature>
<evidence type="ECO:0000313" key="3">
    <source>
        <dbReference type="EMBL" id="VDK84434.1"/>
    </source>
</evidence>
<keyword evidence="2" id="KW-0812">Transmembrane</keyword>
<dbReference type="GO" id="GO:0016020">
    <property type="term" value="C:membrane"/>
    <property type="evidence" value="ECO:0007669"/>
    <property type="project" value="UniProtKB-SubCell"/>
</dbReference>
<protein>
    <recommendedName>
        <fullName evidence="5">Amino acid transporter transmembrane domain-containing protein</fullName>
    </recommendedName>
</protein>
<keyword evidence="4" id="KW-1185">Reference proteome</keyword>
<keyword evidence="2" id="KW-1133">Transmembrane helix</keyword>
<sequence>MIFLASAQMLANGTAGNPPAANIHGFGSLFGVAVYAFMCHHSIPSLITPMSSKSGIYGKLFCVYLLILSFYFTLSVTGSFAFAHVQ</sequence>
<evidence type="ECO:0000256" key="2">
    <source>
        <dbReference type="SAM" id="Phobius"/>
    </source>
</evidence>
<evidence type="ECO:0000256" key="1">
    <source>
        <dbReference type="ARBA" id="ARBA00004141"/>
    </source>
</evidence>
<organism evidence="3 4">
    <name type="scientific">Cylicostephanus goldi</name>
    <name type="common">Nematode worm</name>
    <dbReference type="NCBI Taxonomy" id="71465"/>
    <lineage>
        <taxon>Eukaryota</taxon>
        <taxon>Metazoa</taxon>
        <taxon>Ecdysozoa</taxon>
        <taxon>Nematoda</taxon>
        <taxon>Chromadorea</taxon>
        <taxon>Rhabditida</taxon>
        <taxon>Rhabditina</taxon>
        <taxon>Rhabditomorpha</taxon>
        <taxon>Strongyloidea</taxon>
        <taxon>Strongylidae</taxon>
        <taxon>Cylicostephanus</taxon>
    </lineage>
</organism>
<gene>
    <name evidence="3" type="ORF">CGOC_LOCUS8291</name>
</gene>
<dbReference type="PANTHER" id="PTHR16189">
    <property type="entry name" value="TRANSMEMBRANE PROTEIN 104-RELATED"/>
    <property type="match status" value="1"/>
</dbReference>
<proteinExistence type="predicted"/>
<feature type="transmembrane region" description="Helical" evidence="2">
    <location>
        <begin position="60"/>
        <end position="83"/>
    </location>
</feature>
<evidence type="ECO:0008006" key="5">
    <source>
        <dbReference type="Google" id="ProtNLM"/>
    </source>
</evidence>
<accession>A0A3P6V230</accession>
<name>A0A3P6V230_CYLGO</name>
<dbReference type="AlphaFoldDB" id="A0A3P6V230"/>
<dbReference type="OrthoDB" id="294541at2759"/>
<reference evidence="3 4" key="1">
    <citation type="submission" date="2018-11" db="EMBL/GenBank/DDBJ databases">
        <authorList>
            <consortium name="Pathogen Informatics"/>
        </authorList>
    </citation>
    <scope>NUCLEOTIDE SEQUENCE [LARGE SCALE GENOMIC DNA]</scope>
</reference>
<feature type="non-terminal residue" evidence="3">
    <location>
        <position position="86"/>
    </location>
</feature>
<dbReference type="EMBL" id="UYRV01030156">
    <property type="protein sequence ID" value="VDK84434.1"/>
    <property type="molecule type" value="Genomic_DNA"/>
</dbReference>
<dbReference type="Proteomes" id="UP000271889">
    <property type="component" value="Unassembled WGS sequence"/>
</dbReference>
<evidence type="ECO:0000313" key="4">
    <source>
        <dbReference type="Proteomes" id="UP000271889"/>
    </source>
</evidence>
<dbReference type="PANTHER" id="PTHR16189:SF0">
    <property type="entry name" value="TRANSMEMBRANE PROTEIN 104"/>
    <property type="match status" value="1"/>
</dbReference>
<comment type="subcellular location">
    <subcellularLocation>
        <location evidence="1">Membrane</location>
        <topology evidence="1">Multi-pass membrane protein</topology>
    </subcellularLocation>
</comment>